<protein>
    <recommendedName>
        <fullName evidence="3">HTH hxlR-type domain-containing protein</fullName>
    </recommendedName>
</protein>
<proteinExistence type="predicted"/>
<reference evidence="2" key="1">
    <citation type="journal article" date="2019" name="Int. J. Syst. Evol. Microbiol.">
        <title>The Global Catalogue of Microorganisms (GCM) 10K type strain sequencing project: providing services to taxonomists for standard genome sequencing and annotation.</title>
        <authorList>
            <consortium name="The Broad Institute Genomics Platform"/>
            <consortium name="The Broad Institute Genome Sequencing Center for Infectious Disease"/>
            <person name="Wu L."/>
            <person name="Ma J."/>
        </authorList>
    </citation>
    <scope>NUCLEOTIDE SEQUENCE [LARGE SCALE GENOMIC DNA]</scope>
    <source>
        <strain evidence="2">CGMCC 1.12770</strain>
    </source>
</reference>
<sequence>MTASEIQDFDTIYQFQIVFKYSLTTLGETLLQPMKELRQWGREHFAQVVEARVQYDSASTEGSREADNISG</sequence>
<name>A0ABQ1Z821_9BACL</name>
<accession>A0ABQ1Z821</accession>
<keyword evidence="2" id="KW-1185">Reference proteome</keyword>
<dbReference type="EMBL" id="BMFU01000002">
    <property type="protein sequence ID" value="GGH50934.1"/>
    <property type="molecule type" value="Genomic_DNA"/>
</dbReference>
<dbReference type="SUPFAM" id="SSF46785">
    <property type="entry name" value="Winged helix' DNA-binding domain"/>
    <property type="match status" value="1"/>
</dbReference>
<evidence type="ECO:0000313" key="1">
    <source>
        <dbReference type="EMBL" id="GGH50934.1"/>
    </source>
</evidence>
<evidence type="ECO:0008006" key="3">
    <source>
        <dbReference type="Google" id="ProtNLM"/>
    </source>
</evidence>
<gene>
    <name evidence="1" type="ORF">GCM10008014_16390</name>
</gene>
<dbReference type="Gene3D" id="1.10.10.10">
    <property type="entry name" value="Winged helix-like DNA-binding domain superfamily/Winged helix DNA-binding domain"/>
    <property type="match status" value="1"/>
</dbReference>
<dbReference type="InterPro" id="IPR036390">
    <property type="entry name" value="WH_DNA-bd_sf"/>
</dbReference>
<dbReference type="Proteomes" id="UP000652153">
    <property type="component" value="Unassembled WGS sequence"/>
</dbReference>
<comment type="caution">
    <text evidence="1">The sequence shown here is derived from an EMBL/GenBank/DDBJ whole genome shotgun (WGS) entry which is preliminary data.</text>
</comment>
<dbReference type="InterPro" id="IPR036388">
    <property type="entry name" value="WH-like_DNA-bd_sf"/>
</dbReference>
<organism evidence="1 2">
    <name type="scientific">Paenibacillus silvae</name>
    <dbReference type="NCBI Taxonomy" id="1325358"/>
    <lineage>
        <taxon>Bacteria</taxon>
        <taxon>Bacillati</taxon>
        <taxon>Bacillota</taxon>
        <taxon>Bacilli</taxon>
        <taxon>Bacillales</taxon>
        <taxon>Paenibacillaceae</taxon>
        <taxon>Paenibacillus</taxon>
    </lineage>
</organism>
<evidence type="ECO:0000313" key="2">
    <source>
        <dbReference type="Proteomes" id="UP000652153"/>
    </source>
</evidence>